<dbReference type="InterPro" id="IPR036046">
    <property type="entry name" value="Acylphosphatase-like_dom_sf"/>
</dbReference>
<dbReference type="Gene3D" id="3.30.420.360">
    <property type="match status" value="1"/>
</dbReference>
<feature type="domain" description="YrdC-like" evidence="11">
    <location>
        <begin position="209"/>
        <end position="391"/>
    </location>
</feature>
<dbReference type="Pfam" id="PF00708">
    <property type="entry name" value="Acylphosphatase"/>
    <property type="match status" value="1"/>
</dbReference>
<dbReference type="InterPro" id="IPR017945">
    <property type="entry name" value="DHBP_synth_RibB-like_a/b_dom"/>
</dbReference>
<evidence type="ECO:0000256" key="6">
    <source>
        <dbReference type="ARBA" id="ARBA00022833"/>
    </source>
</evidence>
<evidence type="ECO:0000259" key="10">
    <source>
        <dbReference type="PROSITE" id="PS51160"/>
    </source>
</evidence>
<dbReference type="EC" id="6.2.-.-" evidence="8"/>
<dbReference type="Gene3D" id="3.30.420.40">
    <property type="match status" value="1"/>
</dbReference>
<dbReference type="Gene3D" id="3.30.110.120">
    <property type="match status" value="1"/>
</dbReference>
<dbReference type="EMBL" id="CP044328">
    <property type="protein sequence ID" value="QGM94970.1"/>
    <property type="molecule type" value="Genomic_DNA"/>
</dbReference>
<evidence type="ECO:0000256" key="3">
    <source>
        <dbReference type="ARBA" id="ARBA00022598"/>
    </source>
</evidence>
<dbReference type="SUPFAM" id="SSF54975">
    <property type="entry name" value="Acylphosphatase/BLUF domain-like"/>
    <property type="match status" value="1"/>
</dbReference>
<accession>A0ABX6EKV2</accession>
<feature type="active site" evidence="9">
    <location>
        <position position="26"/>
    </location>
</feature>
<gene>
    <name evidence="12" type="primary">hypF</name>
    <name evidence="12" type="ORF">F7D13_13570</name>
</gene>
<name>A0ABX6EKV2_9HYPH</name>
<evidence type="ECO:0000256" key="8">
    <source>
        <dbReference type="PIRNR" id="PIRNR006256"/>
    </source>
</evidence>
<keyword evidence="5" id="KW-0863">Zinc-finger</keyword>
<dbReference type="InterPro" id="IPR041440">
    <property type="entry name" value="HypF_C"/>
</dbReference>
<comment type="catalytic activity">
    <reaction evidence="7 8">
        <text>C-terminal L-cysteinyl-[HypE protein] + carbamoyl phosphate + ATP + H2O = C-terminal S-carboxamide-L-cysteinyl-[HypE protein] + AMP + phosphate + diphosphate + H(+)</text>
        <dbReference type="Rhea" id="RHEA:55636"/>
        <dbReference type="Rhea" id="RHEA-COMP:14247"/>
        <dbReference type="Rhea" id="RHEA-COMP:14392"/>
        <dbReference type="ChEBI" id="CHEBI:15377"/>
        <dbReference type="ChEBI" id="CHEBI:15378"/>
        <dbReference type="ChEBI" id="CHEBI:30616"/>
        <dbReference type="ChEBI" id="CHEBI:33019"/>
        <dbReference type="ChEBI" id="CHEBI:43474"/>
        <dbReference type="ChEBI" id="CHEBI:58228"/>
        <dbReference type="ChEBI" id="CHEBI:76913"/>
        <dbReference type="ChEBI" id="CHEBI:139126"/>
        <dbReference type="ChEBI" id="CHEBI:456215"/>
    </reaction>
</comment>
<dbReference type="InterPro" id="IPR011125">
    <property type="entry name" value="Znf_HypF"/>
</dbReference>
<dbReference type="InterPro" id="IPR055128">
    <property type="entry name" value="HypF_C_2"/>
</dbReference>
<dbReference type="Pfam" id="PF07503">
    <property type="entry name" value="zf-HYPF"/>
    <property type="match status" value="2"/>
</dbReference>
<evidence type="ECO:0000259" key="11">
    <source>
        <dbReference type="PROSITE" id="PS51163"/>
    </source>
</evidence>
<keyword evidence="9" id="KW-0378">Hydrolase</keyword>
<dbReference type="SUPFAM" id="SSF55821">
    <property type="entry name" value="YrdC/RibB"/>
    <property type="match status" value="1"/>
</dbReference>
<dbReference type="PIRSF" id="PIRSF006256">
    <property type="entry name" value="CMPcnvr_hdrg_mat"/>
    <property type="match status" value="1"/>
</dbReference>
<dbReference type="Pfam" id="PF01300">
    <property type="entry name" value="Sua5_yciO_yrdC"/>
    <property type="match status" value="1"/>
</dbReference>
<dbReference type="InterPro" id="IPR006070">
    <property type="entry name" value="Sua5-like_dom"/>
</dbReference>
<keyword evidence="13" id="KW-1185">Reference proteome</keyword>
<dbReference type="PANTHER" id="PTHR42959:SF1">
    <property type="entry name" value="CARBAMOYLTRANSFERASE HYPF"/>
    <property type="match status" value="1"/>
</dbReference>
<dbReference type="PROSITE" id="PS00150">
    <property type="entry name" value="ACYLPHOSPHATASE_1"/>
    <property type="match status" value="1"/>
</dbReference>
<comment type="catalytic activity">
    <reaction evidence="9">
        <text>an acyl phosphate + H2O = a carboxylate + phosphate + H(+)</text>
        <dbReference type="Rhea" id="RHEA:14965"/>
        <dbReference type="ChEBI" id="CHEBI:15377"/>
        <dbReference type="ChEBI" id="CHEBI:15378"/>
        <dbReference type="ChEBI" id="CHEBI:29067"/>
        <dbReference type="ChEBI" id="CHEBI:43474"/>
        <dbReference type="ChEBI" id="CHEBI:59918"/>
        <dbReference type="EC" id="3.6.1.7"/>
    </reaction>
</comment>
<comment type="pathway">
    <text evidence="1 8">Protein modification; [NiFe] hydrogenase maturation.</text>
</comment>
<proteinExistence type="inferred from homology"/>
<evidence type="ECO:0000256" key="4">
    <source>
        <dbReference type="ARBA" id="ARBA00022723"/>
    </source>
</evidence>
<evidence type="ECO:0000256" key="7">
    <source>
        <dbReference type="ARBA" id="ARBA00048220"/>
    </source>
</evidence>
<dbReference type="InterPro" id="IPR004421">
    <property type="entry name" value="Carbamoyltransferase_HypF"/>
</dbReference>
<feature type="active site" evidence="9">
    <location>
        <position position="44"/>
    </location>
</feature>
<evidence type="ECO:0000256" key="1">
    <source>
        <dbReference type="ARBA" id="ARBA00004711"/>
    </source>
</evidence>
<dbReference type="Proteomes" id="UP000424673">
    <property type="component" value="Chromosome"/>
</dbReference>
<dbReference type="InterPro" id="IPR051060">
    <property type="entry name" value="Carbamoyltrans_HypF-like"/>
</dbReference>
<reference evidence="13" key="1">
    <citation type="submission" date="2019-09" db="EMBL/GenBank/DDBJ databases">
        <title>Isolation and complete genome sequencing of Methylocystis species.</title>
        <authorList>
            <person name="Rumah B.L."/>
            <person name="Stead C.E."/>
            <person name="Stevens B.C."/>
            <person name="Minton N.P."/>
            <person name="Grosse-Honebrink A."/>
            <person name="Zhang Y."/>
        </authorList>
    </citation>
    <scope>NUCLEOTIDE SEQUENCE [LARGE SCALE GENOMIC DNA]</scope>
    <source>
        <strain evidence="13">BRCS1</strain>
    </source>
</reference>
<dbReference type="PROSITE" id="PS51160">
    <property type="entry name" value="ACYLPHOSPHATASE_3"/>
    <property type="match status" value="1"/>
</dbReference>
<dbReference type="InterPro" id="IPR001792">
    <property type="entry name" value="Acylphosphatase-like_dom"/>
</dbReference>
<dbReference type="InterPro" id="IPR017968">
    <property type="entry name" value="Acylphosphatase_CS"/>
</dbReference>
<dbReference type="Pfam" id="PF17788">
    <property type="entry name" value="HypF_C"/>
    <property type="match status" value="1"/>
</dbReference>
<keyword evidence="6" id="KW-0862">Zinc</keyword>
<dbReference type="PANTHER" id="PTHR42959">
    <property type="entry name" value="CARBAMOYLTRANSFERASE"/>
    <property type="match status" value="1"/>
</dbReference>
<comment type="function">
    <text evidence="8">Involved in the maturation of [NiFe] hydrogenases. Along with HypE, it catalyzes the synthesis of the CN ligands of the active site iron of [NiFe]-hydrogenases. HypF functions as a carbamoyl transferase using carbamoylphosphate as a substrate and transferring the carboxamido moiety in an ATP-dependent reaction to the thiolate of the C-terminal cysteine of HypE yielding a protein-S-carboxamide.</text>
</comment>
<dbReference type="Gene3D" id="3.90.870.50">
    <property type="match status" value="1"/>
</dbReference>
<organism evidence="12 13">
    <name type="scientific">Methylocystis rosea</name>
    <dbReference type="NCBI Taxonomy" id="173366"/>
    <lineage>
        <taxon>Bacteria</taxon>
        <taxon>Pseudomonadati</taxon>
        <taxon>Pseudomonadota</taxon>
        <taxon>Alphaproteobacteria</taxon>
        <taxon>Hyphomicrobiales</taxon>
        <taxon>Methylocystaceae</taxon>
        <taxon>Methylocystis</taxon>
    </lineage>
</organism>
<feature type="domain" description="Acylphosphatase-like" evidence="10">
    <location>
        <begin position="11"/>
        <end position="97"/>
    </location>
</feature>
<reference evidence="12 13" key="2">
    <citation type="journal article" date="2021" name="AMB Express">
        <title>Isolation and characterisation of Methylocystis spp. for poly-3-hydroxybutyrate production using waste methane feedstocks.</title>
        <authorList>
            <person name="Rumah B.L."/>
            <person name="Stead C.E."/>
            <person name="Claxton Stevens B.H."/>
            <person name="Minton N.P."/>
            <person name="Grosse-Honebrink A."/>
            <person name="Zhang Y."/>
        </authorList>
    </citation>
    <scope>NUCLEOTIDE SEQUENCE [LARGE SCALE GENOMIC DNA]</scope>
    <source>
        <strain evidence="12 13">BRCS1</strain>
    </source>
</reference>
<sequence length="796" mass="85056">MSFAAVEPSQALEFRVRGRVQGVGFRPAVWRMARELGLAGEVLNDGEGVLLRVKGDPSRIAALLRRIERDPPPLAHVDGIERRYYSGHLPLDFRIAESIGGPACTQVTPDAALCGACAAELRNPDERRYRYPFTNCTHCGPRLSIVTAIPYDRATTTMAPFELCAACEAEYRNPIDRRFHAEAVACPSCGPTASVVALGQAEAPRAGGADAVEIAARRIARGEIIAVKGLGGYHLACDATNAETVARLRGLKRRDAKPFALMARDLAVIRRYCAIDAVEERALTSVEAPIVLLRAKGPEHLPEAVAPGLATLGFMLPTTPLHLLLIDQFEHPLVMTSGNISDEPAVIDDGEALAEIAAFALTHDRDIANRVDDSVVRVMAARSRVLRRARGYAPAPLRLPSGFEMAPDLLAMGGELKATFCLVKDGQAILSQHQGDLENAATLDDYKKNLALFRSLFDHAPTAIVVDRHPEYLSSKLGRAETDTRALPLIDVQHHHAHVAACFAENGRPLHAPPALGIVLDGLGFGDDGAIWGGEFLLANYLGYERLARLKPVAMPGGAQAVREPWRNLYAHLKAAGDFDATPSTFGDWRALEGKPLATIDGMIARGLNSPLASSCGRLFDAVAAALGVCADRQAYEGEAGARLEALAAAAPNEMRGYALRISEPALIDVDPAPMWRAIRDDLRQGVSAQTIARRFHLGLAQSITEVAVRLAAARRFETVALSGGCFQNRLLFESVYDGLCEAGFTVLTHADAPANDGGLSLGQAAVGAAHLMRADMTRDGKDGACASASPAASLA</sequence>
<evidence type="ECO:0000256" key="5">
    <source>
        <dbReference type="ARBA" id="ARBA00022771"/>
    </source>
</evidence>
<dbReference type="NCBIfam" id="TIGR00143">
    <property type="entry name" value="hypF"/>
    <property type="match status" value="1"/>
</dbReference>
<evidence type="ECO:0000313" key="12">
    <source>
        <dbReference type="EMBL" id="QGM94970.1"/>
    </source>
</evidence>
<keyword evidence="4" id="KW-0479">Metal-binding</keyword>
<dbReference type="Pfam" id="PF22521">
    <property type="entry name" value="HypF_C_2"/>
    <property type="match status" value="1"/>
</dbReference>
<evidence type="ECO:0000313" key="13">
    <source>
        <dbReference type="Proteomes" id="UP000424673"/>
    </source>
</evidence>
<comment type="similarity">
    <text evidence="2 8">Belongs to the carbamoyltransferase HypF family.</text>
</comment>
<evidence type="ECO:0000256" key="2">
    <source>
        <dbReference type="ARBA" id="ARBA00008097"/>
    </source>
</evidence>
<protein>
    <recommendedName>
        <fullName evidence="8">Carbamoyltransferase HypF</fullName>
        <ecNumber evidence="8">6.2.-.-</ecNumber>
    </recommendedName>
</protein>
<dbReference type="PROSITE" id="PS51163">
    <property type="entry name" value="YRDC"/>
    <property type="match status" value="1"/>
</dbReference>
<keyword evidence="3" id="KW-0436">Ligase</keyword>
<dbReference type="RefSeq" id="WP_154453305.1">
    <property type="nucleotide sequence ID" value="NZ_CP044328.1"/>
</dbReference>
<evidence type="ECO:0000256" key="9">
    <source>
        <dbReference type="PROSITE-ProRule" id="PRU00520"/>
    </source>
</evidence>